<dbReference type="EMBL" id="ML993939">
    <property type="protein sequence ID" value="KAF2202380.1"/>
    <property type="molecule type" value="Genomic_DNA"/>
</dbReference>
<feature type="compositionally biased region" description="Acidic residues" evidence="1">
    <location>
        <begin position="66"/>
        <end position="75"/>
    </location>
</feature>
<evidence type="ECO:0000313" key="4">
    <source>
        <dbReference type="EMBL" id="KAF2202380.1"/>
    </source>
</evidence>
<feature type="compositionally biased region" description="Acidic residues" evidence="1">
    <location>
        <begin position="1021"/>
        <end position="1033"/>
    </location>
</feature>
<feature type="compositionally biased region" description="Basic and acidic residues" evidence="1">
    <location>
        <begin position="729"/>
        <end position="743"/>
    </location>
</feature>
<accession>A0A9P4JNK9</accession>
<dbReference type="InterPro" id="IPR004344">
    <property type="entry name" value="TTL/TTLL_fam"/>
</dbReference>
<feature type="compositionally biased region" description="Basic and acidic residues" evidence="1">
    <location>
        <begin position="1034"/>
        <end position="1045"/>
    </location>
</feature>
<dbReference type="InterPro" id="IPR055065">
    <property type="entry name" value="OB_MCM10"/>
</dbReference>
<feature type="compositionally biased region" description="Polar residues" evidence="1">
    <location>
        <begin position="238"/>
        <end position="261"/>
    </location>
</feature>
<evidence type="ECO:0000259" key="3">
    <source>
        <dbReference type="Pfam" id="PF22379"/>
    </source>
</evidence>
<feature type="region of interest" description="Disordered" evidence="1">
    <location>
        <begin position="630"/>
        <end position="673"/>
    </location>
</feature>
<gene>
    <name evidence="4" type="ORF">GQ43DRAFT_462444</name>
</gene>
<feature type="compositionally biased region" description="Basic and acidic residues" evidence="1">
    <location>
        <begin position="202"/>
        <end position="232"/>
    </location>
</feature>
<dbReference type="SUPFAM" id="SSF56059">
    <property type="entry name" value="Glutathione synthetase ATP-binding domain-like"/>
    <property type="match status" value="1"/>
</dbReference>
<dbReference type="PROSITE" id="PS51221">
    <property type="entry name" value="TTL"/>
    <property type="match status" value="1"/>
</dbReference>
<feature type="compositionally biased region" description="Polar residues" evidence="1">
    <location>
        <begin position="310"/>
        <end position="323"/>
    </location>
</feature>
<feature type="compositionally biased region" description="Polar residues" evidence="1">
    <location>
        <begin position="289"/>
        <end position="298"/>
    </location>
</feature>
<feature type="domain" description="Zinc finger Mcm10/DnaG-type" evidence="2">
    <location>
        <begin position="488"/>
        <end position="533"/>
    </location>
</feature>
<evidence type="ECO:0000256" key="1">
    <source>
        <dbReference type="SAM" id="MobiDB-lite"/>
    </source>
</evidence>
<dbReference type="OrthoDB" id="202825at2759"/>
<feature type="region of interest" description="Disordered" evidence="1">
    <location>
        <begin position="705"/>
        <end position="749"/>
    </location>
</feature>
<dbReference type="AlphaFoldDB" id="A0A9P4JNK9"/>
<dbReference type="Pfam" id="PF09329">
    <property type="entry name" value="zf-primase"/>
    <property type="match status" value="1"/>
</dbReference>
<feature type="region of interest" description="Disordered" evidence="1">
    <location>
        <begin position="92"/>
        <end position="333"/>
    </location>
</feature>
<feature type="region of interest" description="Disordered" evidence="1">
    <location>
        <begin position="1021"/>
        <end position="1045"/>
    </location>
</feature>
<dbReference type="FunFam" id="2.40.50.140:FF:000174">
    <property type="entry name" value="DNA replication licensing factor mcm10"/>
    <property type="match status" value="1"/>
</dbReference>
<feature type="compositionally biased region" description="Polar residues" evidence="1">
    <location>
        <begin position="110"/>
        <end position="121"/>
    </location>
</feature>
<reference evidence="4" key="1">
    <citation type="journal article" date="2020" name="Stud. Mycol.">
        <title>101 Dothideomycetes genomes: a test case for predicting lifestyles and emergence of pathogens.</title>
        <authorList>
            <person name="Haridas S."/>
            <person name="Albert R."/>
            <person name="Binder M."/>
            <person name="Bloem J."/>
            <person name="Labutti K."/>
            <person name="Salamov A."/>
            <person name="Andreopoulos B."/>
            <person name="Baker S."/>
            <person name="Barry K."/>
            <person name="Bills G."/>
            <person name="Bluhm B."/>
            <person name="Cannon C."/>
            <person name="Castanera R."/>
            <person name="Culley D."/>
            <person name="Daum C."/>
            <person name="Ezra D."/>
            <person name="Gonzalez J."/>
            <person name="Henrissat B."/>
            <person name="Kuo A."/>
            <person name="Liang C."/>
            <person name="Lipzen A."/>
            <person name="Lutzoni F."/>
            <person name="Magnuson J."/>
            <person name="Mondo S."/>
            <person name="Nolan M."/>
            <person name="Ohm R."/>
            <person name="Pangilinan J."/>
            <person name="Park H.-J."/>
            <person name="Ramirez L."/>
            <person name="Alfaro M."/>
            <person name="Sun H."/>
            <person name="Tritt A."/>
            <person name="Yoshinaga Y."/>
            <person name="Zwiers L.-H."/>
            <person name="Turgeon B."/>
            <person name="Goodwin S."/>
            <person name="Spatafora J."/>
            <person name="Crous P."/>
            <person name="Grigoriev I."/>
        </authorList>
    </citation>
    <scope>NUCLEOTIDE SEQUENCE</scope>
    <source>
        <strain evidence="4">ATCC 74209</strain>
    </source>
</reference>
<protein>
    <submittedName>
        <fullName evidence="4">TTL-domain-containing protein</fullName>
    </submittedName>
</protein>
<dbReference type="Proteomes" id="UP000799536">
    <property type="component" value="Unassembled WGS sequence"/>
</dbReference>
<comment type="caution">
    <text evidence="4">The sequence shown here is derived from an EMBL/GenBank/DDBJ whole genome shotgun (WGS) entry which is preliminary data.</text>
</comment>
<feature type="region of interest" description="Disordered" evidence="1">
    <location>
        <begin position="810"/>
        <end position="842"/>
    </location>
</feature>
<dbReference type="Gene3D" id="3.30.470.20">
    <property type="entry name" value="ATP-grasp fold, B domain"/>
    <property type="match status" value="1"/>
</dbReference>
<dbReference type="GO" id="GO:0006260">
    <property type="term" value="P:DNA replication"/>
    <property type="evidence" value="ECO:0007669"/>
    <property type="project" value="InterPro"/>
</dbReference>
<dbReference type="Gene3D" id="2.40.50.140">
    <property type="entry name" value="Nucleic acid-binding proteins"/>
    <property type="match status" value="1"/>
</dbReference>
<proteinExistence type="predicted"/>
<feature type="region of interest" description="Disordered" evidence="1">
    <location>
        <begin position="1"/>
        <end position="75"/>
    </location>
</feature>
<keyword evidence="5" id="KW-1185">Reference proteome</keyword>
<dbReference type="GO" id="GO:0000932">
    <property type="term" value="C:P-body"/>
    <property type="evidence" value="ECO:0007669"/>
    <property type="project" value="TreeGrafter"/>
</dbReference>
<dbReference type="Pfam" id="PF03133">
    <property type="entry name" value="TTL"/>
    <property type="match status" value="1"/>
</dbReference>
<sequence>MIVRESPKKSAAQQPPNWPPRSPHEAILSSPGARKKYEERRARQRTSTSPSPLKRTSRLTSRLQPEDESDEEDAETLELKLKAIETRLKLKKLQQAKARQAVEDEGNGSGRTPSRTGTATSGRHPELPRPASAVEIPMSPVRNRRPPEEPKSPARVLLGIDKGMRAQDVSLKRPAGPNARSGGGTVPTFLARANATKSAETAPKKTFSERLAEARTKEKAKEEKQERIEKSRSRGFGLNTNGTGLPSRAGTSMSGTFGTPRSSRDMAPPTRKGPELLKSPSFGDLRPPSTLSSRSDPQSTVFSRPSSSSTQATTITPTSSFERPSLERSNSDQTSLFESFSGLHLKTRHIPHTNLTRTLDTKTIYTIPQLLKTVKSPNYDPPDVESDFVVIGIIASSSAPLNTKNAQRTAKSESDTSSAGKFMVIRLTDLRWELDLYLFDTGFSRFYKLTTGTLVAILNPDIMPPRNRDTGKFSLKLTSSDDTVLEIGVARDLDFCHAMKKDGKECGQWVDKRKTEYCDFHINLQVEKARRGRMEVNTIASFGQGARNGGMFSGGGNRSAKFKNDGLLRSHGRYHDRDLGETMYIAPGPGAAAKLLDGEDLFRREGVGRAEQHRKRLAEQEKERELAKKLGEMGRGAGSDYMKAQAARKPGPFTQGNSSQAQGAANPADDQAAGGLSEAVMELLGKKAGHVSLSPVKRKRTLGTTVTKSTPKEPVGWSGAFKRGLLLSPKKEEKKDEKRESSPAKKRARFMLEEKGIREPGRDSLGGLDRSPILAIEIYSKIKLGPEDLSLASYSRIIFGASQTSVSVPHVHSETSRAQPHTKGQTQYTTMSSNQKEASTPTTTAPKFHAIIAYEDPYVQPLILSALSRTLPQSTYTLITAPSSLPTASTPLLQFLPYESLDFPHLLDHPTTSLANAYIIRKALIRKHYLSTTVANWTTKHPASLLKRHVKPAIEFEVDYAEFLDDALVEAYELRESWEKGQGKDASEREWWILKPGMSDRGQGIRLFSSEDELTAIFEEWEGDSDEEVDEQEQDARSDGGAVGDEKDGIITSQLRHFVAQPYIHPPLLLESGKDAKKFHIRTYVLAVGALKVYVYKPMLALFAARPYVPPWETSNNEEGLRAHLTNTCLQETGEREGSVALFWDLKDEIPEEQSGWKDLVYQQIKDITADVFEAAARGMMVHFQPLPNAFELYGVDFMVGKDENGNLTTYLLEVNAFPDFKQTGEDLKELVAGLFEEVADVAVKPFFGLGDEGSRGTQRMERVLDIDLGRR</sequence>
<dbReference type="PANTHER" id="PTHR47551:SF1">
    <property type="entry name" value="TUBULIN--TYROSINE LIGASE PBY1-RELATED"/>
    <property type="match status" value="1"/>
</dbReference>
<evidence type="ECO:0000259" key="2">
    <source>
        <dbReference type="Pfam" id="PF09329"/>
    </source>
</evidence>
<name>A0A9P4JNK9_9PLEO</name>
<evidence type="ECO:0000313" key="5">
    <source>
        <dbReference type="Proteomes" id="UP000799536"/>
    </source>
</evidence>
<feature type="compositionally biased region" description="Low complexity" evidence="1">
    <location>
        <begin position="299"/>
        <end position="309"/>
    </location>
</feature>
<feature type="compositionally biased region" description="Polar residues" evidence="1">
    <location>
        <begin position="816"/>
        <end position="842"/>
    </location>
</feature>
<feature type="domain" description="MCM10 OB-fold" evidence="3">
    <location>
        <begin position="340"/>
        <end position="479"/>
    </location>
</feature>
<dbReference type="GO" id="GO:0005634">
    <property type="term" value="C:nucleus"/>
    <property type="evidence" value="ECO:0007669"/>
    <property type="project" value="InterPro"/>
</dbReference>
<dbReference type="PANTHER" id="PTHR47551">
    <property type="entry name" value="TUBULIN--TYROSINE LIGASE PBY1-RELATED"/>
    <property type="match status" value="1"/>
</dbReference>
<organism evidence="4 5">
    <name type="scientific">Delitschia confertaspora ATCC 74209</name>
    <dbReference type="NCBI Taxonomy" id="1513339"/>
    <lineage>
        <taxon>Eukaryota</taxon>
        <taxon>Fungi</taxon>
        <taxon>Dikarya</taxon>
        <taxon>Ascomycota</taxon>
        <taxon>Pezizomycotina</taxon>
        <taxon>Dothideomycetes</taxon>
        <taxon>Pleosporomycetidae</taxon>
        <taxon>Pleosporales</taxon>
        <taxon>Delitschiaceae</taxon>
        <taxon>Delitschia</taxon>
    </lineage>
</organism>
<dbReference type="InterPro" id="IPR015408">
    <property type="entry name" value="Znf_Mcm10/DnaG"/>
</dbReference>
<dbReference type="InterPro" id="IPR012340">
    <property type="entry name" value="NA-bd_OB-fold"/>
</dbReference>
<dbReference type="InterPro" id="IPR027746">
    <property type="entry name" value="TTL"/>
</dbReference>
<dbReference type="Pfam" id="PF22379">
    <property type="entry name" value="OB_MCM10"/>
    <property type="match status" value="1"/>
</dbReference>
<feature type="compositionally biased region" description="Polar residues" evidence="1">
    <location>
        <begin position="654"/>
        <end position="663"/>
    </location>
</feature>